<keyword evidence="1" id="KW-0812">Transmembrane</keyword>
<dbReference type="AlphaFoldDB" id="A0A6P8I3D0"/>
<feature type="transmembrane region" description="Helical" evidence="1">
    <location>
        <begin position="12"/>
        <end position="29"/>
    </location>
</feature>
<keyword evidence="1" id="KW-0472">Membrane</keyword>
<feature type="domain" description="LicD/FKTN/FKRP nucleotidyltransferase" evidence="2">
    <location>
        <begin position="70"/>
        <end position="109"/>
    </location>
</feature>
<evidence type="ECO:0000256" key="1">
    <source>
        <dbReference type="SAM" id="Phobius"/>
    </source>
</evidence>
<evidence type="ECO:0000313" key="4">
    <source>
        <dbReference type="RefSeq" id="XP_031559407.1"/>
    </source>
</evidence>
<dbReference type="PANTHER" id="PTHR13627">
    <property type="entry name" value="FUKUTIN RELATED PROTEIN"/>
    <property type="match status" value="1"/>
</dbReference>
<gene>
    <name evidence="4" type="primary">LOC116295655</name>
</gene>
<dbReference type="InParanoid" id="A0A6P8I3D0"/>
<sequence length="224" mass="26321">MVSSALIKRTAKYCSFATIVSVFAFYVLYTGQSHADYVRDPTVKCSHSKVEMEQLLNLTHEVHMLLNSLQIDHWLMYGSIFGAMREKGPLPWDYDVDIGIRGEQYIMLEKSEFFLPFERAGMIVEDHVNRNGLIQMKRRGWKLGVDLFTFYDYGGNMKRPGWAPWLLFVNYALHRTFPSRLVKSPLPVTRFGFFDISVPREGNEILKYLYRFDWWKEVKPLTCH</sequence>
<dbReference type="KEGG" id="aten:116295655"/>
<keyword evidence="1" id="KW-1133">Transmembrane helix</keyword>
<reference evidence="4" key="1">
    <citation type="submission" date="2025-08" db="UniProtKB">
        <authorList>
            <consortium name="RefSeq"/>
        </authorList>
    </citation>
    <scope>IDENTIFICATION</scope>
    <source>
        <tissue evidence="4">Tentacle</tissue>
    </source>
</reference>
<name>A0A6P8I3D0_ACTTE</name>
<dbReference type="GeneID" id="116295655"/>
<proteinExistence type="predicted"/>
<accession>A0A6P8I3D0</accession>
<evidence type="ECO:0000313" key="3">
    <source>
        <dbReference type="Proteomes" id="UP000515163"/>
    </source>
</evidence>
<dbReference type="Proteomes" id="UP000515163">
    <property type="component" value="Unplaced"/>
</dbReference>
<dbReference type="RefSeq" id="XP_031559407.1">
    <property type="nucleotide sequence ID" value="XM_031703547.1"/>
</dbReference>
<evidence type="ECO:0000259" key="2">
    <source>
        <dbReference type="Pfam" id="PF04991"/>
    </source>
</evidence>
<dbReference type="GO" id="GO:0009100">
    <property type="term" value="P:glycoprotein metabolic process"/>
    <property type="evidence" value="ECO:0007669"/>
    <property type="project" value="UniProtKB-ARBA"/>
</dbReference>
<dbReference type="Pfam" id="PF04991">
    <property type="entry name" value="LicD"/>
    <property type="match status" value="1"/>
</dbReference>
<keyword evidence="3" id="KW-1185">Reference proteome</keyword>
<dbReference type="InterPro" id="IPR052613">
    <property type="entry name" value="LicD_transferase"/>
</dbReference>
<dbReference type="OrthoDB" id="444255at2759"/>
<dbReference type="InterPro" id="IPR007074">
    <property type="entry name" value="LicD/FKTN/FKRP_NTP_transf"/>
</dbReference>
<protein>
    <submittedName>
        <fullName evidence="4">Uncharacterized protein LOC116295655</fullName>
    </submittedName>
</protein>
<dbReference type="PANTHER" id="PTHR13627:SF32">
    <property type="entry name" value="AGAP006029-PA"/>
    <property type="match status" value="1"/>
</dbReference>
<organism evidence="3 4">
    <name type="scientific">Actinia tenebrosa</name>
    <name type="common">Australian red waratah sea anemone</name>
    <dbReference type="NCBI Taxonomy" id="6105"/>
    <lineage>
        <taxon>Eukaryota</taxon>
        <taxon>Metazoa</taxon>
        <taxon>Cnidaria</taxon>
        <taxon>Anthozoa</taxon>
        <taxon>Hexacorallia</taxon>
        <taxon>Actiniaria</taxon>
        <taxon>Actiniidae</taxon>
        <taxon>Actinia</taxon>
    </lineage>
</organism>